<dbReference type="SUPFAM" id="SSF48452">
    <property type="entry name" value="TPR-like"/>
    <property type="match status" value="1"/>
</dbReference>
<dbReference type="InterPro" id="IPR011990">
    <property type="entry name" value="TPR-like_helical_dom_sf"/>
</dbReference>
<dbReference type="InterPro" id="IPR027417">
    <property type="entry name" value="P-loop_NTPase"/>
</dbReference>
<dbReference type="Proteomes" id="UP000236664">
    <property type="component" value="Unassembled WGS sequence"/>
</dbReference>
<feature type="repeat" description="TPR" evidence="2">
    <location>
        <begin position="1013"/>
        <end position="1046"/>
    </location>
</feature>
<keyword evidence="2" id="KW-0802">TPR repeat</keyword>
<dbReference type="PROSITE" id="PS50005">
    <property type="entry name" value="TPR"/>
    <property type="match status" value="1"/>
</dbReference>
<keyword evidence="7" id="KW-1185">Reference proteome</keyword>
<dbReference type="OrthoDB" id="448455at2759"/>
<dbReference type="EMBL" id="MTQA01000077">
    <property type="protein sequence ID" value="PNP80381.1"/>
    <property type="molecule type" value="Genomic_DNA"/>
</dbReference>
<accession>A0A2K0WDM5</accession>
<dbReference type="STRING" id="42673.A0A2K0WDM5"/>
<name>A0A2K0WDM5_GIBNY</name>
<evidence type="ECO:0000256" key="3">
    <source>
        <dbReference type="SAM" id="MobiDB-lite"/>
    </source>
</evidence>
<dbReference type="Pfam" id="PF17109">
    <property type="entry name" value="Goodbye"/>
    <property type="match status" value="1"/>
</dbReference>
<dbReference type="Gene3D" id="1.25.40.10">
    <property type="entry name" value="Tetratricopeptide repeat domain"/>
    <property type="match status" value="1"/>
</dbReference>
<gene>
    <name evidence="6" type="ORF">FNYG_05980</name>
</gene>
<dbReference type="InterPro" id="IPR019734">
    <property type="entry name" value="TPR_rpt"/>
</dbReference>
<dbReference type="InterPro" id="IPR031350">
    <property type="entry name" value="Goodbye_dom"/>
</dbReference>
<dbReference type="Gene3D" id="3.40.50.300">
    <property type="entry name" value="P-loop containing nucleotide triphosphate hydrolases"/>
    <property type="match status" value="1"/>
</dbReference>
<dbReference type="PANTHER" id="PTHR10039:SF17">
    <property type="entry name" value="FUNGAL STAND N-TERMINAL GOODBYE DOMAIN-CONTAINING PROTEIN-RELATED"/>
    <property type="match status" value="1"/>
</dbReference>
<evidence type="ECO:0000256" key="1">
    <source>
        <dbReference type="ARBA" id="ARBA00022737"/>
    </source>
</evidence>
<dbReference type="SUPFAM" id="SSF52540">
    <property type="entry name" value="P-loop containing nucleoside triphosphate hydrolases"/>
    <property type="match status" value="1"/>
</dbReference>
<feature type="domain" description="Nephrocystin 3-like N-terminal" evidence="5">
    <location>
        <begin position="319"/>
        <end position="489"/>
    </location>
</feature>
<comment type="caution">
    <text evidence="6">The sequence shown here is derived from an EMBL/GenBank/DDBJ whole genome shotgun (WGS) entry which is preliminary data.</text>
</comment>
<feature type="region of interest" description="Disordered" evidence="3">
    <location>
        <begin position="1314"/>
        <end position="1369"/>
    </location>
</feature>
<sequence length="1486" mass="168095">MVAKKASVELEKQLKNDDRDVADLWKEALKSYESIVGFGLQRKFDNVQSMLDYGTDQMNNFHKFRHDKGKVDRLRTLFSSNLDLVEQGANQIIAAAAPAFPPAAAIGTALTYMLQACRSVSADYDIVIVFFEDMNSFLGRITILEKRLPQVKAYQNCLMEVFTSLLTMCGFAHKYIELGRFKKWISNLFKGDDGELGGARANMNKNLDHLQQATEFAILGNTEETLAMASQLDENQKSHAEMLERVGHTIDTIHENTESIRGDIAKILKLFGGQKKEKTLEKPQANKPTSSNSIRNAMPIVFNDDHEYHALKETLLPDSCNWIFSEPEWEEWLKLPEGSRPILAVASEPGTGKSHMAAALHDKLAQRASEDETGHTCVAHFYFREQEDAFAFFLCGVITVINRIAETNYAACEKLNAQIARDDIDMDTKIWQNLVEHLLNSVFAPDSKFNLFIVLDGLDELRDWANFKLFLTDYFNDKGLKISLVVTSRPEKLDDLPEGTKMTRIEATKKKQMQDLRALIWSEINALNNLRRFSRYVQQRIADNIEEASPNMLYAQHLLGRLDDLGREGAVLRALSQDKPKTLHGIYEILLAECQRRMPPKHQEVAASLLHWVAFSKRLLTLAEVQSLVKYLAQDKEFDIEEIRELFDKFLRIGGPGYDTEVLARLQASQATAVQDLKQDDDDKHDSIYDDGPLPVTFKERSMRHYFTNSSHGASDFRWGPSEANRKMLVTSAELLKQPREGVCEGLLKYAALWFISHFTSLAMEQHTPEEQVEVLEAFAETMADKTGLAEMMAKSGILYGKRGGGSVTNTKVAEWAGLLEKPEIKEQLSDFAVEWWQRVAPDPALCRVDIAKGYLRRLYVAQNSKDAFDSWQHLHGVLQVSELTKLLMDQAVINFPDRFEGKDAFDKDSEEFNETAASLGILNLFGDEIKPDAAAHRAVAEVLDEYELLDPAEKICRAALDLCKPGEEEFYRASCVLSSLLIEQKKKEEACEVAQTAVNGLSTGDVPPALKRKVYTTLARAQRKLRQYDPALESFSNAKQSDPDGITPGQDLVDELKVVEKMDKAQYIRMLKEWSLVERITWIASDYAEDGEERHAVFCDIASETGEQDFIVKFYQEAIDFLDNLDAALPLRLDLALIYFEVCREPEKALKLLDQVFDTRATGLRFPILGGTALLMMLRAVDCMTNVQLELFRKSRDPVYKAERLTALAGLMQRPFASDVPRTSASWTSFHRVGLAYMYLVMGPLEKFQQTIQSLLHDCFVGLNDSVGWNDAPYLWMLAQSLSLMSKALRNDAELDRYARIVASAVFSRLGNTDKSEDAAEEEAKDQEKIPAAEEDDNAEHTHVDIDSSDDEEDISDPPTDEGDLVDPEDGYYTCGGFCNPARKFKWWAGRSAYIYVTFASGMICEECQAEYDAIERGEKKFKGRYFYGLGQDKLKLPVEGWRGVKNGVMRIEGQEDIAVGDFFKKLETEVVKNAWDRIWAGDGF</sequence>
<dbReference type="PANTHER" id="PTHR10039">
    <property type="entry name" value="AMELOGENIN"/>
    <property type="match status" value="1"/>
</dbReference>
<evidence type="ECO:0000256" key="2">
    <source>
        <dbReference type="PROSITE-ProRule" id="PRU00339"/>
    </source>
</evidence>
<reference evidence="6 7" key="1">
    <citation type="submission" date="2017-06" db="EMBL/GenBank/DDBJ databases">
        <title>Genome of Fusarium nygamai isolate CS10214.</title>
        <authorList>
            <person name="Gardiner D.M."/>
            <person name="Obanor F."/>
            <person name="Kazan K."/>
        </authorList>
    </citation>
    <scope>NUCLEOTIDE SEQUENCE [LARGE SCALE GENOMIC DNA]</scope>
    <source>
        <strain evidence="6 7">CS10214</strain>
    </source>
</reference>
<evidence type="ECO:0000313" key="7">
    <source>
        <dbReference type="Proteomes" id="UP000236664"/>
    </source>
</evidence>
<dbReference type="Pfam" id="PF24883">
    <property type="entry name" value="NPHP3_N"/>
    <property type="match status" value="1"/>
</dbReference>
<evidence type="ECO:0000313" key="6">
    <source>
        <dbReference type="EMBL" id="PNP80381.1"/>
    </source>
</evidence>
<dbReference type="InterPro" id="IPR056884">
    <property type="entry name" value="NPHP3-like_N"/>
</dbReference>
<protein>
    <submittedName>
        <fullName evidence="6">Uncharacterized protein</fullName>
    </submittedName>
</protein>
<proteinExistence type="predicted"/>
<evidence type="ECO:0000259" key="5">
    <source>
        <dbReference type="Pfam" id="PF24883"/>
    </source>
</evidence>
<organism evidence="6 7">
    <name type="scientific">Gibberella nygamai</name>
    <name type="common">Bean root rot disease fungus</name>
    <name type="synonym">Fusarium nygamai</name>
    <dbReference type="NCBI Taxonomy" id="42673"/>
    <lineage>
        <taxon>Eukaryota</taxon>
        <taxon>Fungi</taxon>
        <taxon>Dikarya</taxon>
        <taxon>Ascomycota</taxon>
        <taxon>Pezizomycotina</taxon>
        <taxon>Sordariomycetes</taxon>
        <taxon>Hypocreomycetidae</taxon>
        <taxon>Hypocreales</taxon>
        <taxon>Nectriaceae</taxon>
        <taxon>Fusarium</taxon>
        <taxon>Fusarium fujikuroi species complex</taxon>
    </lineage>
</organism>
<keyword evidence="1" id="KW-0677">Repeat</keyword>
<evidence type="ECO:0000259" key="4">
    <source>
        <dbReference type="Pfam" id="PF17109"/>
    </source>
</evidence>
<feature type="domain" description="Fungal STAND N-terminal Goodbye" evidence="4">
    <location>
        <begin position="25"/>
        <end position="142"/>
    </location>
</feature>
<feature type="compositionally biased region" description="Acidic residues" evidence="3">
    <location>
        <begin position="1348"/>
        <end position="1369"/>
    </location>
</feature>